<evidence type="ECO:0000256" key="1">
    <source>
        <dbReference type="SAM" id="Phobius"/>
    </source>
</evidence>
<feature type="transmembrane region" description="Helical" evidence="1">
    <location>
        <begin position="12"/>
        <end position="31"/>
    </location>
</feature>
<proteinExistence type="predicted"/>
<keyword evidence="1" id="KW-0472">Membrane</keyword>
<keyword evidence="1" id="KW-0812">Transmembrane</keyword>
<dbReference type="AlphaFoldDB" id="A0A6G6Y925"/>
<feature type="transmembrane region" description="Helical" evidence="1">
    <location>
        <begin position="287"/>
        <end position="306"/>
    </location>
</feature>
<protein>
    <recommendedName>
        <fullName evidence="4">Glycosyltransferase RgtA/B/C/D-like domain-containing protein</fullName>
    </recommendedName>
</protein>
<feature type="transmembrane region" description="Helical" evidence="1">
    <location>
        <begin position="137"/>
        <end position="154"/>
    </location>
</feature>
<feature type="transmembrane region" description="Helical" evidence="1">
    <location>
        <begin position="257"/>
        <end position="275"/>
    </location>
</feature>
<feature type="transmembrane region" description="Helical" evidence="1">
    <location>
        <begin position="312"/>
        <end position="328"/>
    </location>
</feature>
<accession>A0A6G6Y925</accession>
<sequence length="498" mass="55486">MNDAPPCWWQRPRTLALLILLTAVPLLWPPLPPLTDLPAHMGRYRVMLGTDADTLSQWFDFEWKLIGYIGFDLIVNALAPFLGLEMTVKLLVLLTAMASAAGILWISREAHGRVQPLAILALPFVYNLAFQFGFLNYCLAMACTLNAFALWLRLGRLEKLRLRAAIFVPISCAIWLIHVVGWLVLGLFCFAAELMRRREAGRGWIAAIWWAGLSCIPLALPFLRFLSWQPGGEGTADWLGSLAYKPGWFAMALRDRWPVLDIGAMGLAAVLFYHAIRSPEARFAPRLAASAIGLLLLFVAMPFLAAYADARLAPFVIILALLAIRMEGRTASRIALIALAFFGVRTIATTTSFAIAGADWQQRLVALDHVPRGQRVLGLVTAPCEPQWAMFRIRHLTAMAIVRRASFTNDQFDLGNSATLKIIAPGVEGFAMDPSHTVTPYHCGLGDFRTVEEALRDFPRDRFDYVWLLDAPAIDAGVTAGLTPVWRDEHDQLFRIHR</sequence>
<dbReference type="EMBL" id="CP049109">
    <property type="protein sequence ID" value="QIG81442.1"/>
    <property type="molecule type" value="Genomic_DNA"/>
</dbReference>
<dbReference type="KEGG" id="spzr:G5C33_17715"/>
<keyword evidence="1" id="KW-1133">Transmembrane helix</keyword>
<name>A0A6G6Y925_9SPHN</name>
<keyword evidence="3" id="KW-1185">Reference proteome</keyword>
<feature type="transmembrane region" description="Helical" evidence="1">
    <location>
        <begin position="335"/>
        <end position="356"/>
    </location>
</feature>
<gene>
    <name evidence="2" type="ORF">G5C33_17715</name>
</gene>
<evidence type="ECO:0008006" key="4">
    <source>
        <dbReference type="Google" id="ProtNLM"/>
    </source>
</evidence>
<evidence type="ECO:0000313" key="2">
    <source>
        <dbReference type="EMBL" id="QIG81442.1"/>
    </source>
</evidence>
<feature type="transmembrane region" description="Helical" evidence="1">
    <location>
        <begin position="204"/>
        <end position="223"/>
    </location>
</feature>
<evidence type="ECO:0000313" key="3">
    <source>
        <dbReference type="Proteomes" id="UP000501568"/>
    </source>
</evidence>
<feature type="transmembrane region" description="Helical" evidence="1">
    <location>
        <begin position="166"/>
        <end position="192"/>
    </location>
</feature>
<feature type="transmembrane region" description="Helical" evidence="1">
    <location>
        <begin position="90"/>
        <end position="107"/>
    </location>
</feature>
<organism evidence="2 3">
    <name type="scientific">Stakelama tenebrarum</name>
    <dbReference type="NCBI Taxonomy" id="2711215"/>
    <lineage>
        <taxon>Bacteria</taxon>
        <taxon>Pseudomonadati</taxon>
        <taxon>Pseudomonadota</taxon>
        <taxon>Alphaproteobacteria</taxon>
        <taxon>Sphingomonadales</taxon>
        <taxon>Sphingomonadaceae</taxon>
        <taxon>Stakelama</taxon>
    </lineage>
</organism>
<dbReference type="RefSeq" id="WP_165328368.1">
    <property type="nucleotide sequence ID" value="NZ_CP049109.1"/>
</dbReference>
<reference evidence="2 3" key="1">
    <citation type="submission" date="2020-02" db="EMBL/GenBank/DDBJ databases">
        <authorList>
            <person name="Zheng R.K."/>
            <person name="Sun C.M."/>
        </authorList>
    </citation>
    <scope>NUCLEOTIDE SEQUENCE [LARGE SCALE GENOMIC DNA]</scope>
    <source>
        <strain evidence="3">zrk23</strain>
    </source>
</reference>
<dbReference type="Proteomes" id="UP000501568">
    <property type="component" value="Chromosome"/>
</dbReference>